<evidence type="ECO:0008006" key="4">
    <source>
        <dbReference type="Google" id="ProtNLM"/>
    </source>
</evidence>
<feature type="transmembrane region" description="Helical" evidence="1">
    <location>
        <begin position="43"/>
        <end position="59"/>
    </location>
</feature>
<name>A0A2K4ZJN4_9FIRM</name>
<keyword evidence="1" id="KW-0812">Transmembrane</keyword>
<dbReference type="EMBL" id="OFSM01000017">
    <property type="protein sequence ID" value="SOY30616.1"/>
    <property type="molecule type" value="Genomic_DNA"/>
</dbReference>
<dbReference type="InterPro" id="IPR021299">
    <property type="entry name" value="DUF2871"/>
</dbReference>
<feature type="transmembrane region" description="Helical" evidence="1">
    <location>
        <begin position="109"/>
        <end position="129"/>
    </location>
</feature>
<protein>
    <recommendedName>
        <fullName evidence="4">DUF2871 domain-containing protein</fullName>
    </recommendedName>
</protein>
<feature type="transmembrane region" description="Helical" evidence="1">
    <location>
        <begin position="5"/>
        <end position="23"/>
    </location>
</feature>
<feature type="transmembrane region" description="Helical" evidence="1">
    <location>
        <begin position="71"/>
        <end position="89"/>
    </location>
</feature>
<evidence type="ECO:0000313" key="3">
    <source>
        <dbReference type="Proteomes" id="UP000236311"/>
    </source>
</evidence>
<evidence type="ECO:0000256" key="1">
    <source>
        <dbReference type="SAM" id="Phobius"/>
    </source>
</evidence>
<keyword evidence="1" id="KW-1133">Transmembrane helix</keyword>
<dbReference type="Proteomes" id="UP000236311">
    <property type="component" value="Unassembled WGS sequence"/>
</dbReference>
<dbReference type="AlphaFoldDB" id="A0A2K4ZJN4"/>
<keyword evidence="1" id="KW-0472">Membrane</keyword>
<sequence>MTKRYANLAIVYAAVAMVCGVFYREYTKFSQFNGVTNLAVMHTHYFLLGMVFFFLLMLAEKGFGFSNRNTGKILVIYHIGLNVTGLGFLMRGLNQVWGTALSSAMDASISGISGIGHILTGVSLILVLLQIRKHAAG</sequence>
<dbReference type="RefSeq" id="WP_103240649.1">
    <property type="nucleotide sequence ID" value="NZ_JANJZD010000017.1"/>
</dbReference>
<accession>A0A2K4ZJN4</accession>
<dbReference type="Pfam" id="PF11070">
    <property type="entry name" value="DUF2871"/>
    <property type="match status" value="1"/>
</dbReference>
<proteinExistence type="predicted"/>
<organism evidence="2 3">
    <name type="scientific">Acetatifactor muris</name>
    <dbReference type="NCBI Taxonomy" id="879566"/>
    <lineage>
        <taxon>Bacteria</taxon>
        <taxon>Bacillati</taxon>
        <taxon>Bacillota</taxon>
        <taxon>Clostridia</taxon>
        <taxon>Lachnospirales</taxon>
        <taxon>Lachnospiraceae</taxon>
        <taxon>Acetatifactor</taxon>
    </lineage>
</organism>
<keyword evidence="3" id="KW-1185">Reference proteome</keyword>
<reference evidence="2 3" key="1">
    <citation type="submission" date="2018-01" db="EMBL/GenBank/DDBJ databases">
        <authorList>
            <person name="Gaut B.S."/>
            <person name="Morton B.R."/>
            <person name="Clegg M.T."/>
            <person name="Duvall M.R."/>
        </authorList>
    </citation>
    <scope>NUCLEOTIDE SEQUENCE [LARGE SCALE GENOMIC DNA]</scope>
    <source>
        <strain evidence="2">GP69</strain>
    </source>
</reference>
<dbReference type="OrthoDB" id="1644899at2"/>
<gene>
    <name evidence="2" type="ORF">AMURIS_03347</name>
</gene>
<evidence type="ECO:0000313" key="2">
    <source>
        <dbReference type="EMBL" id="SOY30616.1"/>
    </source>
</evidence>